<evidence type="ECO:0000313" key="1">
    <source>
        <dbReference type="EMBL" id="ONI38544.1"/>
    </source>
</evidence>
<evidence type="ECO:0000313" key="2">
    <source>
        <dbReference type="Proteomes" id="UP000188605"/>
    </source>
</evidence>
<gene>
    <name evidence="1" type="ORF">AN396_10480</name>
</gene>
<name>A0ACC8X9D6_9FIRM</name>
<comment type="caution">
    <text evidence="1">The sequence shown here is derived from an EMBL/GenBank/DDBJ whole genome shotgun (WGS) entry which is preliminary data.</text>
</comment>
<dbReference type="EMBL" id="LJDB01000085">
    <property type="protein sequence ID" value="ONI38544.1"/>
    <property type="molecule type" value="Genomic_DNA"/>
</dbReference>
<protein>
    <submittedName>
        <fullName evidence="1">Uncharacterized protein</fullName>
    </submittedName>
</protein>
<accession>A0ACC8X9D6</accession>
<proteinExistence type="predicted"/>
<keyword evidence="2" id="KW-1185">Reference proteome</keyword>
<sequence>MKKIDKIIDDVMRAIMAISMLSLVAGGFWQIFTRWVLNDPSTVTEEFMRYMLIWASMIGSAYCFYTEQHLSLDLFKNKMTGKVSVANKIFIEIAIMFFILFTFVYGGGRMAINSTNASPVLQLPFTFLYSVLPISGIFIILARGMKYISKFKEQGGKQ</sequence>
<reference evidence="1" key="1">
    <citation type="submission" date="2016-08" db="EMBL/GenBank/DDBJ databases">
        <authorList>
            <person name="Ngugi D.K."/>
            <person name="Miyake S."/>
            <person name="Stingl U."/>
        </authorList>
    </citation>
    <scope>NUCLEOTIDE SEQUENCE</scope>
    <source>
        <strain evidence="1">SCG-B11WGA-EpuloA1</strain>
    </source>
</reference>
<dbReference type="Proteomes" id="UP000188605">
    <property type="component" value="Unassembled WGS sequence"/>
</dbReference>
<organism evidence="1 2">
    <name type="scientific">Candidatus Epulonipiscium fishelsonii</name>
    <dbReference type="NCBI Taxonomy" id="77094"/>
    <lineage>
        <taxon>Bacteria</taxon>
        <taxon>Bacillati</taxon>
        <taxon>Bacillota</taxon>
        <taxon>Clostridia</taxon>
        <taxon>Lachnospirales</taxon>
        <taxon>Lachnospiraceae</taxon>
        <taxon>Candidatus Epulonipiscium</taxon>
    </lineage>
</organism>